<dbReference type="InterPro" id="IPR021109">
    <property type="entry name" value="Peptidase_aspartic_dom_sf"/>
</dbReference>
<organism evidence="2">
    <name type="scientific">Nicotiana tabacum</name>
    <name type="common">Common tobacco</name>
    <dbReference type="NCBI Taxonomy" id="4097"/>
    <lineage>
        <taxon>Eukaryota</taxon>
        <taxon>Viridiplantae</taxon>
        <taxon>Streptophyta</taxon>
        <taxon>Embryophyta</taxon>
        <taxon>Tracheophyta</taxon>
        <taxon>Spermatophyta</taxon>
        <taxon>Magnoliopsida</taxon>
        <taxon>eudicotyledons</taxon>
        <taxon>Gunneridae</taxon>
        <taxon>Pentapetalae</taxon>
        <taxon>asterids</taxon>
        <taxon>lamiids</taxon>
        <taxon>Solanales</taxon>
        <taxon>Solanaceae</taxon>
        <taxon>Nicotianoideae</taxon>
        <taxon>Nicotianeae</taxon>
        <taxon>Nicotiana</taxon>
    </lineage>
</organism>
<dbReference type="CDD" id="cd00303">
    <property type="entry name" value="retropepsin_like"/>
    <property type="match status" value="1"/>
</dbReference>
<protein>
    <submittedName>
        <fullName evidence="2">Uncharacterized protein</fullName>
    </submittedName>
</protein>
<feature type="region of interest" description="Disordered" evidence="1">
    <location>
        <begin position="103"/>
        <end position="128"/>
    </location>
</feature>
<evidence type="ECO:0000313" key="2">
    <source>
        <dbReference type="RefSeq" id="XP_016488809.1"/>
    </source>
</evidence>
<dbReference type="PaxDb" id="4097-A0A1S4BIZ7"/>
<dbReference type="Gene3D" id="2.40.70.10">
    <property type="entry name" value="Acid Proteases"/>
    <property type="match status" value="1"/>
</dbReference>
<feature type="compositionally biased region" description="Polar residues" evidence="1">
    <location>
        <begin position="1"/>
        <end position="30"/>
    </location>
</feature>
<dbReference type="RefSeq" id="XP_016488809.1">
    <property type="nucleotide sequence ID" value="XM_016633323.1"/>
</dbReference>
<dbReference type="OrthoDB" id="2919534at2759"/>
<dbReference type="AlphaFoldDB" id="A0A1S4BIZ7"/>
<reference evidence="2" key="1">
    <citation type="submission" date="2025-08" db="UniProtKB">
        <authorList>
            <consortium name="RefSeq"/>
        </authorList>
    </citation>
    <scope>IDENTIFICATION</scope>
</reference>
<gene>
    <name evidence="2" type="primary">LOC107808756</name>
</gene>
<name>A0A1S4BIZ7_TOBAC</name>
<sequence>MTDNGVNYTHNLEAQGNQPQHEDSISVTRSKGNEATPVHGRRYPRHVREATPNNAEEESLKRIAQGESELLREFVTQFQKERILLPAIPDEWASEAFTKALVKGREKNKEKSKDDFDTDRRSSRSRVLPYERADGCGTSFQYAYRFVTDRRIDRGRNNRSLQDKETSGSRDPSYPRLSEYNFNVSMVQLVSAMKNIKEARFLKSMRSDPSQRDPNLWCEYHGMNSHRTGDCRHPHEEVAILLKNGHLREFLSDRAKNNHSRNHDNMDPSKAGEDPPRLTINMIFKGNEINRVTFSAAKKDEVDLGCSANIIQWRVLEQSKLTGSIIQATKLLAGFNIPSVTTRGKIMLSTDAEGVMKTTLFQVVDGDMGYNIILGIPWLHEMKVVLSTYHQLLKFPTPEGIKQIKGDQPVAREMNVISVSSSKEKEHAA</sequence>
<evidence type="ECO:0000256" key="1">
    <source>
        <dbReference type="SAM" id="MobiDB-lite"/>
    </source>
</evidence>
<dbReference type="KEGG" id="nta:107808756"/>
<proteinExistence type="predicted"/>
<feature type="region of interest" description="Disordered" evidence="1">
    <location>
        <begin position="155"/>
        <end position="177"/>
    </location>
</feature>
<dbReference type="PANTHER" id="PTHR33240">
    <property type="entry name" value="OS08G0508500 PROTEIN"/>
    <property type="match status" value="1"/>
</dbReference>
<feature type="region of interest" description="Disordered" evidence="1">
    <location>
        <begin position="255"/>
        <end position="276"/>
    </location>
</feature>
<accession>A0A1S4BIZ7</accession>
<feature type="compositionally biased region" description="Basic and acidic residues" evidence="1">
    <location>
        <begin position="103"/>
        <end position="122"/>
    </location>
</feature>
<feature type="region of interest" description="Disordered" evidence="1">
    <location>
        <begin position="1"/>
        <end position="57"/>
    </location>
</feature>
<feature type="compositionally biased region" description="Basic and acidic residues" evidence="1">
    <location>
        <begin position="155"/>
        <end position="168"/>
    </location>
</feature>
<dbReference type="PANTHER" id="PTHR33240:SF8">
    <property type="entry name" value="OS03G0439900 PROTEIN"/>
    <property type="match status" value="1"/>
</dbReference>